<dbReference type="Proteomes" id="UP001374579">
    <property type="component" value="Unassembled WGS sequence"/>
</dbReference>
<protein>
    <recommendedName>
        <fullName evidence="8">SH2 domain-containing protein</fullName>
    </recommendedName>
</protein>
<comment type="caution">
    <text evidence="6">The sequence shown here is derived from an EMBL/GenBank/DDBJ whole genome shotgun (WGS) entry which is preliminary data.</text>
</comment>
<feature type="domain" description="SAM" evidence="5">
    <location>
        <begin position="12"/>
        <end position="76"/>
    </location>
</feature>
<dbReference type="SUPFAM" id="SSF47769">
    <property type="entry name" value="SAM/Pointed domain"/>
    <property type="match status" value="1"/>
</dbReference>
<keyword evidence="1 2" id="KW-0727">SH2 domain</keyword>
<feature type="compositionally biased region" description="Basic and acidic residues" evidence="3">
    <location>
        <begin position="185"/>
        <end position="196"/>
    </location>
</feature>
<dbReference type="SUPFAM" id="SSF55550">
    <property type="entry name" value="SH2 domain"/>
    <property type="match status" value="1"/>
</dbReference>
<evidence type="ECO:0000256" key="2">
    <source>
        <dbReference type="PROSITE-ProRule" id="PRU00191"/>
    </source>
</evidence>
<feature type="compositionally biased region" description="Polar residues" evidence="3">
    <location>
        <begin position="197"/>
        <end position="215"/>
    </location>
</feature>
<sequence length="486" mass="53998">MALPHAEELARWTVHQVNNWLNQSSLSAFRDHFINEGIDGSKLMGLTSEDVDKRYNRVPKKKREVLKDHLRTIRNLRSPPTWNTSTPPLPPRPGGGPRMAPSIPATQDDEDLSDGGWDTDFDGDDDSEDPEEYLEPTTVPPPRPAPSTNGGHRLPPPPPLQSEYEIGSDEEEHSPAPPSLVRKSSIVDRLKNELQTRHPTVQSKGARNLPPVTSESDSDGESYIEPTTGPCRGDPVPPPRPPPARNIGHGKQPLPPLPTETRGNPAPPEDVYEIMSDSTDQGNVEDQYLCPDTSDITRNHYLDFSDTCKSAHPPQPPPPIRREPPKPPAEPSRPVKKKSAEKPPPQPPVPREQGGFLFNDPQAKAVAPPGDDLSGYPWYHGKISRDQGTKIFEREQKDGMFLIRKSVRDANQPYTLVIWQSNRLWNIPIRKLSNSMYAAGKFKQGETQFNSIVDLVEHFKVVSLSLKSAADQAEGTNKLTIPAPKR</sequence>
<dbReference type="PANTHER" id="PTHR14098:SF14">
    <property type="entry name" value="SH2 DOMAIN-CONTAINING PROTEIN"/>
    <property type="match status" value="1"/>
</dbReference>
<dbReference type="Gene3D" id="3.30.505.10">
    <property type="entry name" value="SH2 domain"/>
    <property type="match status" value="1"/>
</dbReference>
<proteinExistence type="predicted"/>
<evidence type="ECO:0000256" key="3">
    <source>
        <dbReference type="SAM" id="MobiDB-lite"/>
    </source>
</evidence>
<evidence type="ECO:0000259" key="5">
    <source>
        <dbReference type="PROSITE" id="PS50105"/>
    </source>
</evidence>
<feature type="region of interest" description="Disordered" evidence="3">
    <location>
        <begin position="71"/>
        <end position="372"/>
    </location>
</feature>
<dbReference type="GO" id="GO:0035556">
    <property type="term" value="P:intracellular signal transduction"/>
    <property type="evidence" value="ECO:0007669"/>
    <property type="project" value="TreeGrafter"/>
</dbReference>
<dbReference type="PANTHER" id="PTHR14098">
    <property type="entry name" value="SH2 DOMAIN CONTAINING PROTEIN"/>
    <property type="match status" value="1"/>
</dbReference>
<dbReference type="PROSITE" id="PS50105">
    <property type="entry name" value="SAM_DOMAIN"/>
    <property type="match status" value="1"/>
</dbReference>
<dbReference type="InterPro" id="IPR051751">
    <property type="entry name" value="Immunoreceptor_sig_adapters"/>
</dbReference>
<dbReference type="InterPro" id="IPR036860">
    <property type="entry name" value="SH2_dom_sf"/>
</dbReference>
<dbReference type="Gene3D" id="1.10.150.50">
    <property type="entry name" value="Transcription Factor, Ets-1"/>
    <property type="match status" value="1"/>
</dbReference>
<evidence type="ECO:0000259" key="4">
    <source>
        <dbReference type="PROSITE" id="PS50001"/>
    </source>
</evidence>
<dbReference type="AlphaFoldDB" id="A0AAN9GIV7"/>
<dbReference type="PROSITE" id="PS50001">
    <property type="entry name" value="SH2"/>
    <property type="match status" value="1"/>
</dbReference>
<evidence type="ECO:0000313" key="7">
    <source>
        <dbReference type="Proteomes" id="UP001374579"/>
    </source>
</evidence>
<dbReference type="GO" id="GO:0007169">
    <property type="term" value="P:cell surface receptor protein tyrosine kinase signaling pathway"/>
    <property type="evidence" value="ECO:0007669"/>
    <property type="project" value="TreeGrafter"/>
</dbReference>
<evidence type="ECO:0000256" key="1">
    <source>
        <dbReference type="ARBA" id="ARBA00022999"/>
    </source>
</evidence>
<feature type="compositionally biased region" description="Acidic residues" evidence="3">
    <location>
        <begin position="107"/>
        <end position="134"/>
    </location>
</feature>
<feature type="compositionally biased region" description="Pro residues" evidence="3">
    <location>
        <begin position="235"/>
        <end position="244"/>
    </location>
</feature>
<dbReference type="InterPro" id="IPR001660">
    <property type="entry name" value="SAM"/>
</dbReference>
<evidence type="ECO:0008006" key="8">
    <source>
        <dbReference type="Google" id="ProtNLM"/>
    </source>
</evidence>
<dbReference type="SMART" id="SM00252">
    <property type="entry name" value="SH2"/>
    <property type="match status" value="1"/>
</dbReference>
<name>A0AAN9GIV7_9CAEN</name>
<keyword evidence="7" id="KW-1185">Reference proteome</keyword>
<gene>
    <name evidence="6" type="ORF">V1264_013595</name>
</gene>
<feature type="domain" description="SH2" evidence="4">
    <location>
        <begin position="378"/>
        <end position="483"/>
    </location>
</feature>
<dbReference type="InterPro" id="IPR000980">
    <property type="entry name" value="SH2"/>
</dbReference>
<dbReference type="Pfam" id="PF00017">
    <property type="entry name" value="SH2"/>
    <property type="match status" value="1"/>
</dbReference>
<dbReference type="PRINTS" id="PR00401">
    <property type="entry name" value="SH2DOMAIN"/>
</dbReference>
<accession>A0AAN9GIV7</accession>
<organism evidence="6 7">
    <name type="scientific">Littorina saxatilis</name>
    <dbReference type="NCBI Taxonomy" id="31220"/>
    <lineage>
        <taxon>Eukaryota</taxon>
        <taxon>Metazoa</taxon>
        <taxon>Spiralia</taxon>
        <taxon>Lophotrochozoa</taxon>
        <taxon>Mollusca</taxon>
        <taxon>Gastropoda</taxon>
        <taxon>Caenogastropoda</taxon>
        <taxon>Littorinimorpha</taxon>
        <taxon>Littorinoidea</taxon>
        <taxon>Littorinidae</taxon>
        <taxon>Littorina</taxon>
    </lineage>
</organism>
<evidence type="ECO:0000313" key="6">
    <source>
        <dbReference type="EMBL" id="KAK7109579.1"/>
    </source>
</evidence>
<reference evidence="6 7" key="1">
    <citation type="submission" date="2024-02" db="EMBL/GenBank/DDBJ databases">
        <title>Chromosome-scale genome assembly of the rough periwinkle Littorina saxatilis.</title>
        <authorList>
            <person name="De Jode A."/>
            <person name="Faria R."/>
            <person name="Formenti G."/>
            <person name="Sims Y."/>
            <person name="Smith T.P."/>
            <person name="Tracey A."/>
            <person name="Wood J.M.D."/>
            <person name="Zagrodzka Z.B."/>
            <person name="Johannesson K."/>
            <person name="Butlin R.K."/>
            <person name="Leder E.H."/>
        </authorList>
    </citation>
    <scope>NUCLEOTIDE SEQUENCE [LARGE SCALE GENOMIC DNA]</scope>
    <source>
        <strain evidence="6">Snail1</strain>
        <tissue evidence="6">Muscle</tissue>
    </source>
</reference>
<dbReference type="Pfam" id="PF00536">
    <property type="entry name" value="SAM_1"/>
    <property type="match status" value="1"/>
</dbReference>
<dbReference type="EMBL" id="JBAMIC010000003">
    <property type="protein sequence ID" value="KAK7109579.1"/>
    <property type="molecule type" value="Genomic_DNA"/>
</dbReference>
<dbReference type="InterPro" id="IPR013761">
    <property type="entry name" value="SAM/pointed_sf"/>
</dbReference>
<dbReference type="GO" id="GO:0005737">
    <property type="term" value="C:cytoplasm"/>
    <property type="evidence" value="ECO:0007669"/>
    <property type="project" value="UniProtKB-ARBA"/>
</dbReference>